<dbReference type="InterPro" id="IPR029045">
    <property type="entry name" value="ClpP/crotonase-like_dom_sf"/>
</dbReference>
<accession>A0A0B8ZYL1</accession>
<reference evidence="1 2" key="1">
    <citation type="submission" date="2014-10" db="EMBL/GenBank/DDBJ databases">
        <title>Draft genome sequence of Novosphingobium subterraneum DSM 12447.</title>
        <authorList>
            <person name="Gan H.M."/>
            <person name="Gan H.Y."/>
            <person name="Savka M.A."/>
        </authorList>
    </citation>
    <scope>NUCLEOTIDE SEQUENCE [LARGE SCALE GENOMIC DNA]</scope>
    <source>
        <strain evidence="1 2">DSM 12447</strain>
    </source>
</reference>
<dbReference type="AlphaFoldDB" id="A0A0B8ZYL1"/>
<keyword evidence="2" id="KW-1185">Reference proteome</keyword>
<protein>
    <submittedName>
        <fullName evidence="1">Serine dehydrogenase proteinase</fullName>
    </submittedName>
</protein>
<dbReference type="SUPFAM" id="SSF52096">
    <property type="entry name" value="ClpP/crotonase"/>
    <property type="match status" value="1"/>
</dbReference>
<evidence type="ECO:0000313" key="1">
    <source>
        <dbReference type="EMBL" id="KHS43386.1"/>
    </source>
</evidence>
<dbReference type="Pfam" id="PF01972">
    <property type="entry name" value="SDH_protease"/>
    <property type="match status" value="1"/>
</dbReference>
<dbReference type="InterPro" id="IPR002825">
    <property type="entry name" value="Pept_S49_ser-pept_pro"/>
</dbReference>
<dbReference type="PATRIC" id="fig|48936.3.peg.3727"/>
<organism evidence="1 2">
    <name type="scientific">Novosphingobium subterraneum</name>
    <dbReference type="NCBI Taxonomy" id="48936"/>
    <lineage>
        <taxon>Bacteria</taxon>
        <taxon>Pseudomonadati</taxon>
        <taxon>Pseudomonadota</taxon>
        <taxon>Alphaproteobacteria</taxon>
        <taxon>Sphingomonadales</taxon>
        <taxon>Sphingomonadaceae</taxon>
        <taxon>Novosphingobium</taxon>
    </lineage>
</organism>
<sequence>MALPQLDRVVIDIVNNAEETLEQHLDCDVLYYFGELRRGLITPFREAIERMAAQPTKREALGVCMTTPGGEAEAVEKMVQIARHHYDQVYAIVPQSAMSAGTIFCMACDRIYMDYSSSLGPIDPQVPDRENKFLVPALGYLDKVGELIAKSANGTISPAEFAILQAQDLAMIRFYEQARDLSISLLKQWLTRYKFKDWTVHRTNNVGAQVTQAEKEQRAEEIAKLLSDNGHWHSHGRMIGIETLRQTLRLQIDDFGENAALRDGIRQYCDTLSDYLARANAAFYVHNRNI</sequence>
<dbReference type="GO" id="GO:0016020">
    <property type="term" value="C:membrane"/>
    <property type="evidence" value="ECO:0007669"/>
    <property type="project" value="InterPro"/>
</dbReference>
<gene>
    <name evidence="1" type="ORF">NJ75_03695</name>
</gene>
<dbReference type="Proteomes" id="UP000031338">
    <property type="component" value="Unassembled WGS sequence"/>
</dbReference>
<dbReference type="PANTHER" id="PTHR35984">
    <property type="entry name" value="PERIPLASMIC SERINE PROTEASE"/>
    <property type="match status" value="1"/>
</dbReference>
<proteinExistence type="predicted"/>
<comment type="caution">
    <text evidence="1">The sequence shown here is derived from an EMBL/GenBank/DDBJ whole genome shotgun (WGS) entry which is preliminary data.</text>
</comment>
<dbReference type="STRING" id="48936.NJ75_03695"/>
<evidence type="ECO:0000313" key="2">
    <source>
        <dbReference type="Proteomes" id="UP000031338"/>
    </source>
</evidence>
<dbReference type="RefSeq" id="WP_039337073.1">
    <property type="nucleotide sequence ID" value="NZ_JRVC01000022.1"/>
</dbReference>
<dbReference type="Gene3D" id="3.90.226.10">
    <property type="entry name" value="2-enoyl-CoA Hydratase, Chain A, domain 1"/>
    <property type="match status" value="1"/>
</dbReference>
<name>A0A0B8ZYL1_9SPHN</name>
<dbReference type="EMBL" id="JRVC01000022">
    <property type="protein sequence ID" value="KHS43386.1"/>
    <property type="molecule type" value="Genomic_DNA"/>
</dbReference>
<dbReference type="PANTHER" id="PTHR35984:SF1">
    <property type="entry name" value="PERIPLASMIC SERINE PROTEASE"/>
    <property type="match status" value="1"/>
</dbReference>